<sequence>MKICIIVPALNEAATIGKLVQAIKAKNYDVVVIDDGSSDDSGKIAKDLGAVVIRNAHKSGKGASLQKGFDYALKGDYTGIITMDSDGQHDPEDLSVFIDEARKDPNCVITGNRMAQAKGMPWVRFKTNQFMSFLISKACHQKIPDTQCGYRYIGADVLRLIRFRLKSRDFEIETEILMKAVKQGFKVSSVPVKTIYRDEKSKISPFKDTMRFFVYFIKELREPKDWQVNGQ</sequence>
<dbReference type="AlphaFoldDB" id="A0A3B1DQ53"/>
<evidence type="ECO:0000313" key="2">
    <source>
        <dbReference type="EMBL" id="VAX37150.1"/>
    </source>
</evidence>
<dbReference type="Gene3D" id="3.90.550.10">
    <property type="entry name" value="Spore Coat Polysaccharide Biosynthesis Protein SpsA, Chain A"/>
    <property type="match status" value="1"/>
</dbReference>
<dbReference type="InterPro" id="IPR050256">
    <property type="entry name" value="Glycosyltransferase_2"/>
</dbReference>
<feature type="domain" description="Glycosyltransferase 2-like" evidence="1">
    <location>
        <begin position="4"/>
        <end position="157"/>
    </location>
</feature>
<accession>A0A3B1DQ53</accession>
<organism evidence="2">
    <name type="scientific">hydrothermal vent metagenome</name>
    <dbReference type="NCBI Taxonomy" id="652676"/>
    <lineage>
        <taxon>unclassified sequences</taxon>
        <taxon>metagenomes</taxon>
        <taxon>ecological metagenomes</taxon>
    </lineage>
</organism>
<dbReference type="SUPFAM" id="SSF53448">
    <property type="entry name" value="Nucleotide-diphospho-sugar transferases"/>
    <property type="match status" value="1"/>
</dbReference>
<gene>
    <name evidence="2" type="ORF">MNBD_UNCLBAC01-762</name>
</gene>
<dbReference type="PANTHER" id="PTHR48090">
    <property type="entry name" value="UNDECAPRENYL-PHOSPHATE 4-DEOXY-4-FORMAMIDO-L-ARABINOSE TRANSFERASE-RELATED"/>
    <property type="match status" value="1"/>
</dbReference>
<dbReference type="InterPro" id="IPR001173">
    <property type="entry name" value="Glyco_trans_2-like"/>
</dbReference>
<name>A0A3B1DQ53_9ZZZZ</name>
<dbReference type="EMBL" id="UOGJ01000120">
    <property type="protein sequence ID" value="VAX37150.1"/>
    <property type="molecule type" value="Genomic_DNA"/>
</dbReference>
<proteinExistence type="predicted"/>
<protein>
    <recommendedName>
        <fullName evidence="1">Glycosyltransferase 2-like domain-containing protein</fullName>
    </recommendedName>
</protein>
<dbReference type="PANTHER" id="PTHR48090:SF7">
    <property type="entry name" value="RFBJ PROTEIN"/>
    <property type="match status" value="1"/>
</dbReference>
<dbReference type="InterPro" id="IPR029044">
    <property type="entry name" value="Nucleotide-diphossugar_trans"/>
</dbReference>
<dbReference type="Pfam" id="PF00535">
    <property type="entry name" value="Glycos_transf_2"/>
    <property type="match status" value="1"/>
</dbReference>
<evidence type="ECO:0000259" key="1">
    <source>
        <dbReference type="Pfam" id="PF00535"/>
    </source>
</evidence>
<dbReference type="CDD" id="cd04179">
    <property type="entry name" value="DPM_DPG-synthase_like"/>
    <property type="match status" value="1"/>
</dbReference>
<reference evidence="2" key="1">
    <citation type="submission" date="2018-06" db="EMBL/GenBank/DDBJ databases">
        <authorList>
            <person name="Zhirakovskaya E."/>
        </authorList>
    </citation>
    <scope>NUCLEOTIDE SEQUENCE</scope>
</reference>